<feature type="compositionally biased region" description="Acidic residues" evidence="1">
    <location>
        <begin position="2513"/>
        <end position="2524"/>
    </location>
</feature>
<protein>
    <submittedName>
        <fullName evidence="3">Uncharacterized protein</fullName>
    </submittedName>
</protein>
<feature type="region of interest" description="Disordered" evidence="1">
    <location>
        <begin position="2162"/>
        <end position="2438"/>
    </location>
</feature>
<feature type="region of interest" description="Disordered" evidence="1">
    <location>
        <begin position="2614"/>
        <end position="2639"/>
    </location>
</feature>
<organism evidence="2 3">
    <name type="scientific">Pyricularia grisea</name>
    <name type="common">Crabgrass-specific blast fungus</name>
    <name type="synonym">Magnaporthe grisea</name>
    <dbReference type="NCBI Taxonomy" id="148305"/>
    <lineage>
        <taxon>Eukaryota</taxon>
        <taxon>Fungi</taxon>
        <taxon>Dikarya</taxon>
        <taxon>Ascomycota</taxon>
        <taxon>Pezizomycotina</taxon>
        <taxon>Sordariomycetes</taxon>
        <taxon>Sordariomycetidae</taxon>
        <taxon>Magnaporthales</taxon>
        <taxon>Pyriculariaceae</taxon>
        <taxon>Pyricularia</taxon>
    </lineage>
</organism>
<feature type="compositionally biased region" description="Acidic residues" evidence="1">
    <location>
        <begin position="737"/>
        <end position="746"/>
    </location>
</feature>
<feature type="compositionally biased region" description="Low complexity" evidence="1">
    <location>
        <begin position="1039"/>
        <end position="1048"/>
    </location>
</feature>
<sequence length="2855" mass="307939">MPADVSALVAQMNETLAEIHATVAALNDSGHDAKLDALEQERDAAVEALQAAFEREAEELEARRRAEDEEIAEKRRREDEEIAARRRREDEERAEAKMRADEDMRAKLEADAREVEEQADGKMDEVEAEAQRMIEDGERRLAELEEKRKEINRMIDEQMKAPLPTAPARPRRARGDRNSRAFPVAAAVAAVGAAAGAAVVNSKPSAPETEEAAKSSDNNDVKAPETMEAARGLDIQDTKAPEETPKVAAPEAAMAKDVIMEEAKAEKDETVEAKAVSEPVEEAHQETKALDTDTIQVKAVDESEVDAIEPKDLDAAVSKEPLATEPTEAKTITEPEGELIEPRDLDVTVSKEPVATESMEAKTVNESDEELLQPRDLDAEITKGNSIDRLSVESTVEDHASSTTSAPTDASSRAVSVGTAGTSVLSEEEEEEEEEIQPVDVTAGKADKKPENDAPEQPRETETSGNEKKSFFGSWGSKMKSLVAREQQANKSEAETGNVEASRDIVVPAEAEIVSKDITLGEQMTAEPSLSTANLAQEEEEEEAVLVIKNLDEEVTTIKAEGPETSAVDEPQLPETNVSVHEVYEESAKQSAEVHEDFEMTAKITEAELMQPEITTHSAVEYSDSATLPVKTAEADEIQDLEEELVIRDLDAEQKGSELPKEPHGNTVVPEPEEAVPAPTSDTHASEEGQDIDTHVADKGQDTDFVEPGTATSEVSTSPQDNHGKEDAKIQTKDVDGNSDELESPDPDASSTKVDEPATEPGLDDDKTPDMAHDDHGKGDEEITKPTASEETHQSAESVPIHADDLKGPKAVASEVVQTSVHPNEVEQPEVNEPEPTTAAPASVQTSNVPAEDVHGPNGDHEETAQTAPTSQGFPALQDATNHANELPSGMEFDGKRGDESESEAESATMITLKDSSDVLKAEDGDVSSHGDSDLVEESKNMIISSQSPVATPAEDNIVVDDKMKVEEFNLESALAVNESVTLSETSLLEDEKLAIHDVESNSTIDKSEDAAQGDEVVDEVKDDKTAPAEKPTEVGAEASAPTTPATSRAGERHIDNEEQYSAAANLQAELSVAEDKDESVPDLDADTTLNSENSGEESMLQHNLSGNHVAPLVDNGSGPDEFSISEFQEPMLDDFVPVSKSLADDATADSARDLTKSEGSVDGQAQAQAPASESQTSPKPNQPPSPPTSAAEPSRARRMSNGAIPGTMSSGPANTTQTVEVRSRPESERFSPFTPIPGTMSSGLANTTQTVTVSSRPISSQLSPRTPIPGTMSTGSSSPNFGRVPTPMSTTRPVIQIPSKLNNAPRGAMLDYIANDPTPIGGPRTFVLGPTPTTPIMERRGRAKHSRGPSTAAAELITPIEQQPLSAIESEKGGAVEYRSEATSKETHKETFEAAQPKMHNTVSQTPVSPVKPSALGSSLADELSQASLDGQGDMLGTDDEYTPIDREEYHDDAEPDFRDDDADDSQSEHDFRDQATPQQQSFRFEDQIHDPTAVDTGAAEVSEQQVNDKPEGEKTDSAESSGVGAHTGSVDAVLGESVSRSQTPVATVPVAHIVEEDQKPVHADDELVAKDEVAADSIDAGKLTPASEPASEPALEKDQPAVFAETQPLYDGSDYEASPSAHEEQAQVEAAAPTQSHREKLSLEPGHYAPEDVSEDDFATPMQSTATESLSASPVEQTPAAAEGMTTVDGAHDLFDDETDDESLAHSSVDMAQAQTQDAMAATSAPTEQTEEFKDVLPKEKQVPAVLAPVQDPVDAFEQKILQHSPEYFPQSPVFSTPVESSSVEKSTVDAETESQKTLEAPTNLDVAAARQVTPLLVPTNLADHMHDISPLALRQESPMTPRKGLADSRHAPKELAETPLRYSIGRTTPQTSFFDMHREQLSGHESPHHEPMSWLQGSEAEHPNSASHSRENSTSSVQQQEGHEEHEQLQTPEEDVDPSMYAPRDVTNTPWHSRNDSVPMSMHSQTTLSSAPSSPIHSALARDNREPVIRESWPAVPGQHQDYLAGMGAGASLDYSNRPRNYSQATIDYGRSRNVSEVSNFDPFGPSSQKSSARESFQSAKVAAQDKPLPSAPAAQPAAAVGNHRNSVGAGSSPGSIFQRMRSVFEKPAAEADSSTEPVTRSRPVSGVFVPVKASSRPTGNLDSAGTIREASNRNSFVLDAAPKKSPGVTSYDLNKGYYYDDPTYGRQHALPNRPPAATEPRRRRPAHLLLHSHARTPSINLAEPSPPSRTPSPAPRSPRRTPSPGFATPPRSPLRSPSPSLALPFSSPLRISMPRPETPRREQVYNQDEVAPPIPPRSPMRTPSQSPVFPPNRTPPPRSELLCRELVCDEDEAAPPIRPRSPLRRPSLSPALPPRSPLRTPPPLPVLPSRPGLPCRKLLYDDDEMAPPIPPRSPLRTPSASPVIPPRSPLRTPSASPLLPPCSPLRTRSPRLGMPCRQLLYDYDDDNHDEMAPLIPPRSPLRTPSGSPSIPPRSPLRSPFGSPLLPTWSPSHAQSSGLGPPSRQLFSTDYDDDDDDDDEMFAPIPPLSPRRTPSASSIRPERSLRRLSPVIEMPSRALFMDDFGPGPAIPPKSPRRTPSPSLFTPLPSPVPSPLQIRRSSSLEVPAALFSGSPTSPVLQGPPIIPPRSPNRSPMASYVSLPLPLSPPPSPPPAPVTKVTIISIIREEVPIDSDPSTASYRTRQVRRRHELTRSMGFRDSLRTTTTTTTTTTTHSYTPSAAAGSDRGNFSQRHSTGTSSNATSPECSSRRVSMNSAQQPGDKTAKTSPKRGSVARIAWLWAEGWRARLRGGGDVVERARWEWKLEDEGMRYQRETRVAAAREGVRELGVVGRDDEIVARRASRKSVRWAKDC</sequence>
<feature type="compositionally biased region" description="Polar residues" evidence="1">
    <location>
        <begin position="2049"/>
        <end position="2062"/>
    </location>
</feature>
<feature type="compositionally biased region" description="Basic residues" evidence="1">
    <location>
        <begin position="2205"/>
        <end position="2218"/>
    </location>
</feature>
<feature type="compositionally biased region" description="Polar residues" evidence="1">
    <location>
        <begin position="1208"/>
        <end position="1221"/>
    </location>
</feature>
<feature type="compositionally biased region" description="Basic and acidic residues" evidence="1">
    <location>
        <begin position="234"/>
        <end position="245"/>
    </location>
</feature>
<feature type="compositionally biased region" description="Acidic residues" evidence="1">
    <location>
        <begin position="1452"/>
        <end position="1467"/>
    </location>
</feature>
<feature type="compositionally biased region" description="Basic and acidic residues" evidence="1">
    <location>
        <begin position="764"/>
        <end position="794"/>
    </location>
</feature>
<feature type="region of interest" description="Disordered" evidence="1">
    <location>
        <begin position="200"/>
        <end position="475"/>
    </location>
</feature>
<feature type="region of interest" description="Disordered" evidence="1">
    <location>
        <begin position="2450"/>
        <end position="2599"/>
    </location>
</feature>
<feature type="region of interest" description="Disordered" evidence="1">
    <location>
        <begin position="1770"/>
        <end position="1805"/>
    </location>
</feature>
<feature type="compositionally biased region" description="Basic and acidic residues" evidence="1">
    <location>
        <begin position="1847"/>
        <end position="1859"/>
    </location>
</feature>
<feature type="compositionally biased region" description="Basic and acidic residues" evidence="1">
    <location>
        <begin position="852"/>
        <end position="864"/>
    </location>
</feature>
<reference evidence="3" key="2">
    <citation type="submission" date="2019-10" db="EMBL/GenBank/DDBJ databases">
        <authorList>
            <consortium name="NCBI Genome Project"/>
        </authorList>
    </citation>
    <scope>NUCLEOTIDE SEQUENCE</scope>
    <source>
        <strain evidence="3">NI907</strain>
    </source>
</reference>
<feature type="compositionally biased region" description="Low complexity" evidence="1">
    <location>
        <begin position="2257"/>
        <end position="2274"/>
    </location>
</feature>
<proteinExistence type="predicted"/>
<name>A0A6P8AQ40_PYRGI</name>
<feature type="compositionally biased region" description="Polar residues" evidence="1">
    <location>
        <begin position="1400"/>
        <end position="1409"/>
    </location>
</feature>
<feature type="compositionally biased region" description="Basic and acidic residues" evidence="1">
    <location>
        <begin position="915"/>
        <end position="934"/>
    </location>
</feature>
<feature type="compositionally biased region" description="Low complexity" evidence="1">
    <location>
        <begin position="1715"/>
        <end position="1725"/>
    </location>
</feature>
<feature type="region of interest" description="Disordered" evidence="1">
    <location>
        <begin position="1000"/>
        <end position="1129"/>
    </location>
</feature>
<feature type="region of interest" description="Disordered" evidence="1">
    <location>
        <begin position="2027"/>
        <end position="2105"/>
    </location>
</feature>
<dbReference type="Proteomes" id="UP000515153">
    <property type="component" value="Chromosome VI"/>
</dbReference>
<feature type="compositionally biased region" description="Basic and acidic residues" evidence="1">
    <location>
        <begin position="60"/>
        <end position="125"/>
    </location>
</feature>
<feature type="compositionally biased region" description="Low complexity" evidence="1">
    <location>
        <begin position="1165"/>
        <end position="1180"/>
    </location>
</feature>
<feature type="compositionally biased region" description="Basic and acidic residues" evidence="1">
    <location>
        <begin position="1558"/>
        <end position="1575"/>
    </location>
</feature>
<feature type="compositionally biased region" description="Low complexity" evidence="1">
    <location>
        <begin position="2071"/>
        <end position="2083"/>
    </location>
</feature>
<feature type="compositionally biased region" description="Basic and acidic residues" evidence="1">
    <location>
        <begin position="1878"/>
        <end position="1894"/>
    </location>
</feature>
<feature type="compositionally biased region" description="Polar residues" evidence="1">
    <location>
        <begin position="1240"/>
        <end position="1265"/>
    </location>
</feature>
<feature type="compositionally biased region" description="Polar residues" evidence="1">
    <location>
        <begin position="2492"/>
        <end position="2501"/>
    </location>
</feature>
<feature type="region of interest" description="Disordered" evidence="1">
    <location>
        <begin position="1715"/>
        <end position="1735"/>
    </location>
</feature>
<reference evidence="2 3" key="1">
    <citation type="journal article" date="2019" name="Mol. Biol. Evol.">
        <title>Blast fungal genomes show frequent chromosomal changes, gene gains and losses, and effector gene turnover.</title>
        <authorList>
            <person name="Gomez Luciano L.B."/>
            <person name="Jason Tsai I."/>
            <person name="Chuma I."/>
            <person name="Tosa Y."/>
            <person name="Chen Y.H."/>
            <person name="Li J.Y."/>
            <person name="Li M.Y."/>
            <person name="Jade Lu M.Y."/>
            <person name="Nakayashiki H."/>
            <person name="Li W.H."/>
        </authorList>
    </citation>
    <scope>NUCLEOTIDE SEQUENCE [LARGE SCALE GENOMIC DNA]</scope>
    <source>
        <strain evidence="2 3">NI907</strain>
    </source>
</reference>
<feature type="compositionally biased region" description="Polar residues" evidence="1">
    <location>
        <begin position="1907"/>
        <end position="1920"/>
    </location>
</feature>
<feature type="compositionally biased region" description="Basic and acidic residues" evidence="1">
    <location>
        <begin position="1000"/>
        <end position="1010"/>
    </location>
</feature>
<feature type="compositionally biased region" description="Basic and acidic residues" evidence="1">
    <location>
        <begin position="372"/>
        <end position="381"/>
    </location>
</feature>
<reference evidence="3" key="3">
    <citation type="submission" date="2025-08" db="UniProtKB">
        <authorList>
            <consortium name="RefSeq"/>
        </authorList>
    </citation>
    <scope>IDENTIFICATION</scope>
    <source>
        <strain evidence="3">NI907</strain>
    </source>
</reference>
<feature type="compositionally biased region" description="Acidic residues" evidence="1">
    <location>
        <begin position="1076"/>
        <end position="1086"/>
    </location>
</feature>
<feature type="compositionally biased region" description="Basic and acidic residues" evidence="1">
    <location>
        <begin position="647"/>
        <end position="664"/>
    </location>
</feature>
<feature type="compositionally biased region" description="Basic and acidic residues" evidence="1">
    <location>
        <begin position="281"/>
        <end position="291"/>
    </location>
</feature>
<feature type="compositionally biased region" description="Low complexity" evidence="1">
    <location>
        <begin position="2706"/>
        <end position="2716"/>
    </location>
</feature>
<dbReference type="RefSeq" id="XP_030977005.1">
    <property type="nucleotide sequence ID" value="XM_031131146.1"/>
</dbReference>
<feature type="compositionally biased region" description="Low complexity" evidence="1">
    <location>
        <begin position="401"/>
        <end position="412"/>
    </location>
</feature>
<feature type="compositionally biased region" description="Basic and acidic residues" evidence="1">
    <location>
        <begin position="1508"/>
        <end position="1519"/>
    </location>
</feature>
<feature type="region of interest" description="Disordered" evidence="1">
    <location>
        <begin position="1322"/>
        <end position="1544"/>
    </location>
</feature>
<feature type="region of interest" description="Disordered" evidence="1">
    <location>
        <begin position="2676"/>
        <end position="2772"/>
    </location>
</feature>
<dbReference type="KEGG" id="pgri:PgNI_11173"/>
<evidence type="ECO:0000256" key="1">
    <source>
        <dbReference type="SAM" id="MobiDB-lite"/>
    </source>
</evidence>
<feature type="compositionally biased region" description="Polar residues" evidence="1">
    <location>
        <begin position="1272"/>
        <end position="1281"/>
    </location>
</feature>
<feature type="compositionally biased region" description="Polar residues" evidence="1">
    <location>
        <begin position="1775"/>
        <end position="1788"/>
    </location>
</feature>
<feature type="region of interest" description="Disordered" evidence="1">
    <location>
        <begin position="153"/>
        <end position="178"/>
    </location>
</feature>
<feature type="compositionally biased region" description="Polar residues" evidence="1">
    <location>
        <begin position="2730"/>
        <end position="2763"/>
    </location>
</feature>
<feature type="compositionally biased region" description="Basic and acidic residues" evidence="1">
    <location>
        <begin position="1370"/>
        <end position="1393"/>
    </location>
</feature>
<dbReference type="GeneID" id="41966051"/>
<feature type="compositionally biased region" description="Basic and acidic residues" evidence="1">
    <location>
        <begin position="211"/>
        <end position="225"/>
    </location>
</feature>
<feature type="compositionally biased region" description="Pro residues" evidence="1">
    <location>
        <begin position="2312"/>
        <end position="2322"/>
    </location>
</feature>
<feature type="region of interest" description="Disordered" evidence="1">
    <location>
        <begin position="1144"/>
        <end position="1294"/>
    </location>
</feature>
<feature type="compositionally biased region" description="Basic and acidic residues" evidence="1">
    <location>
        <begin position="445"/>
        <end position="470"/>
    </location>
</feature>
<feature type="compositionally biased region" description="Pro residues" evidence="1">
    <location>
        <begin position="2228"/>
        <end position="2240"/>
    </location>
</feature>
<feature type="compositionally biased region" description="Polar residues" evidence="1">
    <location>
        <begin position="865"/>
        <end position="884"/>
    </location>
</feature>
<feature type="compositionally biased region" description="Basic and acidic residues" evidence="1">
    <location>
        <begin position="258"/>
        <end position="272"/>
    </location>
</feature>
<feature type="compositionally biased region" description="Polar residues" evidence="1">
    <location>
        <begin position="2087"/>
        <end position="2099"/>
    </location>
</feature>
<feature type="region of interest" description="Disordered" evidence="1">
    <location>
        <begin position="647"/>
        <end position="934"/>
    </location>
</feature>
<gene>
    <name evidence="3" type="ORF">PgNI_11173</name>
</gene>
<feature type="compositionally biased region" description="Basic and acidic residues" evidence="1">
    <location>
        <begin position="1019"/>
        <end position="1033"/>
    </location>
</feature>
<feature type="region of interest" description="Disordered" evidence="1">
    <location>
        <begin position="1835"/>
        <end position="1983"/>
    </location>
</feature>
<evidence type="ECO:0000313" key="3">
    <source>
        <dbReference type="RefSeq" id="XP_030977005.1"/>
    </source>
</evidence>
<feature type="compositionally biased region" description="Basic and acidic residues" evidence="1">
    <location>
        <begin position="722"/>
        <end position="736"/>
    </location>
</feature>
<feature type="compositionally biased region" description="Acidic residues" evidence="1">
    <location>
        <begin position="426"/>
        <end position="437"/>
    </location>
</feature>
<feature type="compositionally biased region" description="Polar residues" evidence="1">
    <location>
        <begin position="1949"/>
        <end position="1979"/>
    </location>
</feature>
<feature type="region of interest" description="Disordered" evidence="1">
    <location>
        <begin position="1558"/>
        <end position="1682"/>
    </location>
</feature>
<feature type="compositionally biased region" description="Pro residues" evidence="1">
    <location>
        <begin position="2355"/>
        <end position="2372"/>
    </location>
</feature>
<keyword evidence="2" id="KW-1185">Reference proteome</keyword>
<feature type="compositionally biased region" description="Polar residues" evidence="1">
    <location>
        <begin position="710"/>
        <end position="721"/>
    </location>
</feature>
<feature type="compositionally biased region" description="Basic and acidic residues" evidence="1">
    <location>
        <begin position="684"/>
        <end position="702"/>
    </location>
</feature>
<accession>A0A6P8AQ40</accession>
<feature type="compositionally biased region" description="Polar residues" evidence="1">
    <location>
        <begin position="1663"/>
        <end position="1678"/>
    </location>
</feature>
<evidence type="ECO:0000313" key="2">
    <source>
        <dbReference type="Proteomes" id="UP000515153"/>
    </source>
</evidence>
<feature type="compositionally biased region" description="Low complexity" evidence="1">
    <location>
        <begin position="2580"/>
        <end position="2589"/>
    </location>
</feature>
<feature type="region of interest" description="Disordered" evidence="1">
    <location>
        <begin position="58"/>
        <end position="125"/>
    </location>
</feature>